<evidence type="ECO:0000313" key="16">
    <source>
        <dbReference type="Proteomes" id="UP001218104"/>
    </source>
</evidence>
<comment type="similarity">
    <text evidence="3">Belongs to the 3-hydroxyacyl-CoA dehydrogenase family.</text>
</comment>
<dbReference type="EMBL" id="CP121468">
    <property type="protein sequence ID" value="WFR89834.1"/>
    <property type="molecule type" value="Genomic_DNA"/>
</dbReference>
<evidence type="ECO:0000259" key="13">
    <source>
        <dbReference type="Pfam" id="PF00725"/>
    </source>
</evidence>
<evidence type="ECO:0000256" key="9">
    <source>
        <dbReference type="ARBA" id="ARBA00038962"/>
    </source>
</evidence>
<dbReference type="RefSeq" id="WP_107760438.1">
    <property type="nucleotide sequence ID" value="NZ_CP035055.1"/>
</dbReference>
<dbReference type="PANTHER" id="PTHR48075:SF1">
    <property type="entry name" value="LAMBDA-CRYSTALLIN HOMOLOG"/>
    <property type="match status" value="1"/>
</dbReference>
<dbReference type="InterPro" id="IPR006108">
    <property type="entry name" value="3HC_DH_C"/>
</dbReference>
<dbReference type="Proteomes" id="UP001218104">
    <property type="component" value="Chromosome"/>
</dbReference>
<dbReference type="EC" id="1.1.1.45" evidence="9"/>
<dbReference type="PANTHER" id="PTHR48075">
    <property type="entry name" value="3-HYDROXYACYL-COA DEHYDROGENASE FAMILY PROTEIN"/>
    <property type="match status" value="1"/>
</dbReference>
<evidence type="ECO:0000256" key="4">
    <source>
        <dbReference type="ARBA" id="ARBA00011738"/>
    </source>
</evidence>
<feature type="domain" description="3-hydroxyacyl-CoA dehydrogenase NAD binding" evidence="14">
    <location>
        <begin position="8"/>
        <end position="185"/>
    </location>
</feature>
<dbReference type="PROSITE" id="PS00067">
    <property type="entry name" value="3HCDH"/>
    <property type="match status" value="1"/>
</dbReference>
<evidence type="ECO:0000256" key="2">
    <source>
        <dbReference type="ARBA" id="ARBA00005086"/>
    </source>
</evidence>
<dbReference type="Gene3D" id="1.10.1040.10">
    <property type="entry name" value="N-(1-d-carboxylethyl)-l-norvaline Dehydrogenase, domain 2"/>
    <property type="match status" value="1"/>
</dbReference>
<feature type="binding site" evidence="12">
    <location>
        <position position="280"/>
    </location>
    <ligand>
        <name>NAD(+)</name>
        <dbReference type="ChEBI" id="CHEBI:57540"/>
    </ligand>
</feature>
<evidence type="ECO:0000259" key="14">
    <source>
        <dbReference type="Pfam" id="PF02737"/>
    </source>
</evidence>
<evidence type="ECO:0000256" key="10">
    <source>
        <dbReference type="ARBA" id="ARBA00042709"/>
    </source>
</evidence>
<evidence type="ECO:0000256" key="8">
    <source>
        <dbReference type="ARBA" id="ARBA00023027"/>
    </source>
</evidence>
<feature type="site" description="Important for catalytic activity" evidence="11">
    <location>
        <position position="143"/>
    </location>
</feature>
<reference evidence="15" key="1">
    <citation type="submission" date="2023-04" db="EMBL/GenBank/DDBJ databases">
        <title>Genomic of Limosilactobacillus fermentum MSJK0025.</title>
        <authorList>
            <person name="Yang S."/>
        </authorList>
    </citation>
    <scope>NUCLEOTIDE SEQUENCE</scope>
    <source>
        <strain evidence="15">MSJK0025</strain>
    </source>
</reference>
<proteinExistence type="inferred from homology"/>
<dbReference type="InterPro" id="IPR008927">
    <property type="entry name" value="6-PGluconate_DH-like_C_sf"/>
</dbReference>
<dbReference type="GO" id="GO:0006631">
    <property type="term" value="P:fatty acid metabolic process"/>
    <property type="evidence" value="ECO:0007669"/>
    <property type="project" value="InterPro"/>
</dbReference>
<accession>A0AAJ5ZXZ0</accession>
<evidence type="ECO:0000256" key="12">
    <source>
        <dbReference type="PIRSR" id="PIRSR000105-2"/>
    </source>
</evidence>
<dbReference type="PIRSF" id="PIRSF000105">
    <property type="entry name" value="HCDH"/>
    <property type="match status" value="1"/>
</dbReference>
<sequence length="314" mass="34208">MNIEAVHTVGNIGAGTMGHATALQFALKGYEVHLLDMVQAGLDRGMSLIEHDLKTFADNGMLTEPVETVLGRISTYTDYEAALTGVDFVIELAAEDLKIKRSIWQQAEQFVGPEVVLATNTSGLSPTAIQEGLKHPERFVVAHFWNPAHLMPLVEVVPGKQTSEATVDFTVDLLNHIGKHAVPLKVEALGFVGNRIQLAVIRECMHIIGEGIASPEAVDDVVKYSLGRRWSLVGPVASADLGGLDIFEKLTTYLYQDLANGTGEDPLLKQKVDANELGLKTGRGFFDWEGDAGKQIVADRDKALLELLKKDQEQ</sequence>
<dbReference type="SUPFAM" id="SSF51735">
    <property type="entry name" value="NAD(P)-binding Rossmann-fold domains"/>
    <property type="match status" value="1"/>
</dbReference>
<gene>
    <name evidence="15" type="ORF">P8634_03720</name>
</gene>
<comment type="subcellular location">
    <subcellularLocation>
        <location evidence="1">Cytoplasm</location>
    </subcellularLocation>
</comment>
<keyword evidence="8 12" id="KW-0520">NAD</keyword>
<keyword evidence="5" id="KW-0963">Cytoplasm</keyword>
<feature type="binding site" evidence="12">
    <location>
        <position position="122"/>
    </location>
    <ligand>
        <name>NAD(+)</name>
        <dbReference type="ChEBI" id="CHEBI:57540"/>
    </ligand>
</feature>
<dbReference type="AlphaFoldDB" id="A0AAJ5ZXZ0"/>
<dbReference type="InterPro" id="IPR006180">
    <property type="entry name" value="3-OHacyl-CoA_DH_CS"/>
</dbReference>
<feature type="domain" description="3-hydroxyacyl-CoA dehydrogenase C-terminal" evidence="13">
    <location>
        <begin position="190"/>
        <end position="288"/>
    </location>
</feature>
<name>A0AAJ5ZXZ0_LIMFE</name>
<dbReference type="GO" id="GO:0070403">
    <property type="term" value="F:NAD+ binding"/>
    <property type="evidence" value="ECO:0007669"/>
    <property type="project" value="InterPro"/>
</dbReference>
<dbReference type="Pfam" id="PF02737">
    <property type="entry name" value="3HCDH_N"/>
    <property type="match status" value="1"/>
</dbReference>
<dbReference type="GO" id="GO:0005737">
    <property type="term" value="C:cytoplasm"/>
    <property type="evidence" value="ECO:0007669"/>
    <property type="project" value="UniProtKB-SubCell"/>
</dbReference>
<organism evidence="15 16">
    <name type="scientific">Limosilactobacillus fermentum</name>
    <name type="common">Lactobacillus fermentum</name>
    <dbReference type="NCBI Taxonomy" id="1613"/>
    <lineage>
        <taxon>Bacteria</taxon>
        <taxon>Bacillati</taxon>
        <taxon>Bacillota</taxon>
        <taxon>Bacilli</taxon>
        <taxon>Lactobacillales</taxon>
        <taxon>Lactobacillaceae</taxon>
        <taxon>Limosilactobacillus</taxon>
    </lineage>
</organism>
<evidence type="ECO:0000256" key="3">
    <source>
        <dbReference type="ARBA" id="ARBA00009463"/>
    </source>
</evidence>
<evidence type="ECO:0000256" key="1">
    <source>
        <dbReference type="ARBA" id="ARBA00004496"/>
    </source>
</evidence>
<feature type="binding site" evidence="12">
    <location>
        <position position="100"/>
    </location>
    <ligand>
        <name>NAD(+)</name>
        <dbReference type="ChEBI" id="CHEBI:57540"/>
    </ligand>
</feature>
<evidence type="ECO:0000313" key="15">
    <source>
        <dbReference type="EMBL" id="WFR89834.1"/>
    </source>
</evidence>
<keyword evidence="6" id="KW-0597">Phosphoprotein</keyword>
<feature type="binding site" evidence="12">
    <location>
        <position position="146"/>
    </location>
    <ligand>
        <name>NAD(+)</name>
        <dbReference type="ChEBI" id="CHEBI:57540"/>
    </ligand>
</feature>
<feature type="binding site" evidence="12">
    <location>
        <position position="95"/>
    </location>
    <ligand>
        <name>NAD(+)</name>
        <dbReference type="ChEBI" id="CHEBI:57540"/>
    </ligand>
</feature>
<dbReference type="SUPFAM" id="SSF48179">
    <property type="entry name" value="6-phosphogluconate dehydrogenase C-terminal domain-like"/>
    <property type="match status" value="1"/>
</dbReference>
<dbReference type="InterPro" id="IPR036291">
    <property type="entry name" value="NAD(P)-bd_dom_sf"/>
</dbReference>
<dbReference type="Gene3D" id="3.40.50.720">
    <property type="entry name" value="NAD(P)-binding Rossmann-like Domain"/>
    <property type="match status" value="1"/>
</dbReference>
<protein>
    <recommendedName>
        <fullName evidence="10">L-gulonate 3-dehydrogenase</fullName>
        <ecNumber evidence="9">1.1.1.45</ecNumber>
    </recommendedName>
    <alternativeName>
        <fullName evidence="10">L-gulonate 3-dehydrogenase</fullName>
    </alternativeName>
</protein>
<comment type="subunit">
    <text evidence="4">Homodimer.</text>
</comment>
<comment type="pathway">
    <text evidence="2">Lipid metabolism; butanoate metabolism.</text>
</comment>
<dbReference type="GO" id="GO:0050104">
    <property type="term" value="F:L-gulonate 3-dehydrogenase activity"/>
    <property type="evidence" value="ECO:0007669"/>
    <property type="project" value="UniProtKB-EC"/>
</dbReference>
<evidence type="ECO:0000256" key="6">
    <source>
        <dbReference type="ARBA" id="ARBA00022553"/>
    </source>
</evidence>
<dbReference type="InterPro" id="IPR006176">
    <property type="entry name" value="3-OHacyl-CoA_DH_NAD-bd"/>
</dbReference>
<evidence type="ECO:0000256" key="7">
    <source>
        <dbReference type="ARBA" id="ARBA00023002"/>
    </source>
</evidence>
<dbReference type="InterPro" id="IPR013328">
    <property type="entry name" value="6PGD_dom2"/>
</dbReference>
<dbReference type="Pfam" id="PF00725">
    <property type="entry name" value="3HCDH"/>
    <property type="match status" value="1"/>
</dbReference>
<dbReference type="InterPro" id="IPR022694">
    <property type="entry name" value="3-OHacyl-CoA_DH"/>
</dbReference>
<evidence type="ECO:0000256" key="5">
    <source>
        <dbReference type="ARBA" id="ARBA00022490"/>
    </source>
</evidence>
<feature type="binding site" evidence="12">
    <location>
        <position position="36"/>
    </location>
    <ligand>
        <name>NAD(+)</name>
        <dbReference type="ChEBI" id="CHEBI:57540"/>
    </ligand>
</feature>
<feature type="binding site" evidence="12">
    <location>
        <begin position="13"/>
        <end position="18"/>
    </location>
    <ligand>
        <name>NAD(+)</name>
        <dbReference type="ChEBI" id="CHEBI:57540"/>
    </ligand>
</feature>
<keyword evidence="7" id="KW-0560">Oxidoreductase</keyword>
<evidence type="ECO:0000256" key="11">
    <source>
        <dbReference type="PIRSR" id="PIRSR000105-1"/>
    </source>
</evidence>